<name>A0A1R1SNL7_9ACTN</name>
<gene>
    <name evidence="1" type="ORF">SPAR_08486</name>
</gene>
<protein>
    <submittedName>
        <fullName evidence="1">Uncharacterized protein</fullName>
    </submittedName>
</protein>
<evidence type="ECO:0000313" key="2">
    <source>
        <dbReference type="Proteomes" id="UP000186168"/>
    </source>
</evidence>
<accession>A0A1R1SNL7</accession>
<organism evidence="1 2">
    <name type="scientific">Streptomyces sparsogenes DSM 40356</name>
    <dbReference type="NCBI Taxonomy" id="1331668"/>
    <lineage>
        <taxon>Bacteria</taxon>
        <taxon>Bacillati</taxon>
        <taxon>Actinomycetota</taxon>
        <taxon>Actinomycetes</taxon>
        <taxon>Kitasatosporales</taxon>
        <taxon>Streptomycetaceae</taxon>
        <taxon>Streptomyces</taxon>
    </lineage>
</organism>
<evidence type="ECO:0000313" key="1">
    <source>
        <dbReference type="EMBL" id="OMI39911.1"/>
    </source>
</evidence>
<proteinExistence type="predicted"/>
<dbReference type="GeneID" id="96744808"/>
<sequence>MSNADELLVDMAAMVESEQSNQMSLTVVAGGAVITGRLAPEAVWRQRVSEILRDSDRLGPFSGVFTADETRDRPGRGEPPTHLHFHVARILQGSMGIPETGGMYRVAIKDVSAWTVGDFSYSDS</sequence>
<keyword evidence="2" id="KW-1185">Reference proteome</keyword>
<dbReference type="EMBL" id="ASQP01000123">
    <property type="protein sequence ID" value="OMI39911.1"/>
    <property type="molecule type" value="Genomic_DNA"/>
</dbReference>
<reference evidence="1 2" key="1">
    <citation type="submission" date="2013-05" db="EMBL/GenBank/DDBJ databases">
        <title>Genome sequence of Streptomyces sparsogenes DSM 40356.</title>
        <authorList>
            <person name="Coyne S."/>
            <person name="Seebeck F.P."/>
        </authorList>
    </citation>
    <scope>NUCLEOTIDE SEQUENCE [LARGE SCALE GENOMIC DNA]</scope>
    <source>
        <strain evidence="1 2">DSM 40356</strain>
    </source>
</reference>
<dbReference type="RefSeq" id="WP_065963983.1">
    <property type="nucleotide sequence ID" value="NZ_ASQP01000123.1"/>
</dbReference>
<dbReference type="STRING" id="67365.GCA_001704635_07370"/>
<dbReference type="Proteomes" id="UP000186168">
    <property type="component" value="Unassembled WGS sequence"/>
</dbReference>
<dbReference type="AlphaFoldDB" id="A0A1R1SNL7"/>
<comment type="caution">
    <text evidence="1">The sequence shown here is derived from an EMBL/GenBank/DDBJ whole genome shotgun (WGS) entry which is preliminary data.</text>
</comment>